<comment type="caution">
    <text evidence="1">The sequence shown here is derived from an EMBL/GenBank/DDBJ whole genome shotgun (WGS) entry which is preliminary data.</text>
</comment>
<gene>
    <name evidence="1" type="ORF">JEODO184_00329</name>
</gene>
<protein>
    <submittedName>
        <fullName evidence="1">Uncharacterized protein</fullName>
    </submittedName>
</protein>
<evidence type="ECO:0000313" key="1">
    <source>
        <dbReference type="EMBL" id="CAD2071635.1"/>
    </source>
</evidence>
<dbReference type="Proteomes" id="UP000589351">
    <property type="component" value="Unassembled WGS sequence"/>
</dbReference>
<evidence type="ECO:0000313" key="2">
    <source>
        <dbReference type="Proteomes" id="UP000589351"/>
    </source>
</evidence>
<sequence length="29" mass="3146">MQPYDSIARLIALLLVEQAEQGESQADGV</sequence>
<accession>A0A6V7R3J0</accession>
<organism evidence="1 2">
    <name type="scientific">Jeotgalicoccus meleagridis</name>
    <dbReference type="NCBI Taxonomy" id="2759181"/>
    <lineage>
        <taxon>Bacteria</taxon>
        <taxon>Bacillati</taxon>
        <taxon>Bacillota</taxon>
        <taxon>Bacilli</taxon>
        <taxon>Bacillales</taxon>
        <taxon>Staphylococcaceae</taxon>
        <taxon>Jeotgalicoccus</taxon>
    </lineage>
</organism>
<name>A0A6V7R3J0_9STAP</name>
<dbReference type="EMBL" id="CAJEWD010000003">
    <property type="protein sequence ID" value="CAD2071635.1"/>
    <property type="molecule type" value="Genomic_DNA"/>
</dbReference>
<reference evidence="1 2" key="1">
    <citation type="submission" date="2020-07" db="EMBL/GenBank/DDBJ databases">
        <authorList>
            <person name="Criscuolo A."/>
        </authorList>
    </citation>
    <scope>NUCLEOTIDE SEQUENCE [LARGE SCALE GENOMIC DNA]</scope>
    <source>
        <strain evidence="1">CIP111649</strain>
    </source>
</reference>
<keyword evidence="2" id="KW-1185">Reference proteome</keyword>
<dbReference type="AlphaFoldDB" id="A0A6V7R3J0"/>
<proteinExistence type="predicted"/>